<protein>
    <submittedName>
        <fullName evidence="2">Uncharacterized protein</fullName>
    </submittedName>
</protein>
<evidence type="ECO:0000313" key="2">
    <source>
        <dbReference type="EMBL" id="KAJ1108984.1"/>
    </source>
</evidence>
<feature type="region of interest" description="Disordered" evidence="1">
    <location>
        <begin position="84"/>
        <end position="104"/>
    </location>
</feature>
<proteinExistence type="predicted"/>
<gene>
    <name evidence="2" type="ORF">NDU88_006354</name>
</gene>
<evidence type="ECO:0000313" key="3">
    <source>
        <dbReference type="Proteomes" id="UP001066276"/>
    </source>
</evidence>
<dbReference type="Proteomes" id="UP001066276">
    <property type="component" value="Chromosome 9"/>
</dbReference>
<dbReference type="AlphaFoldDB" id="A0AAV7N109"/>
<organism evidence="2 3">
    <name type="scientific">Pleurodeles waltl</name>
    <name type="common">Iberian ribbed newt</name>
    <dbReference type="NCBI Taxonomy" id="8319"/>
    <lineage>
        <taxon>Eukaryota</taxon>
        <taxon>Metazoa</taxon>
        <taxon>Chordata</taxon>
        <taxon>Craniata</taxon>
        <taxon>Vertebrata</taxon>
        <taxon>Euteleostomi</taxon>
        <taxon>Amphibia</taxon>
        <taxon>Batrachia</taxon>
        <taxon>Caudata</taxon>
        <taxon>Salamandroidea</taxon>
        <taxon>Salamandridae</taxon>
        <taxon>Pleurodelinae</taxon>
        <taxon>Pleurodeles</taxon>
    </lineage>
</organism>
<dbReference type="EMBL" id="JANPWB010000013">
    <property type="protein sequence ID" value="KAJ1108984.1"/>
    <property type="molecule type" value="Genomic_DNA"/>
</dbReference>
<sequence length="134" mass="14197">MPQVRSPPSSAGNGYATPPSFLHFFWPVTGRFSRLLILSSCPGRCVGVTVIDPAGSGRLCCSLGITCPTHCLQDAPILQRVHRQAQALQPHPRPGEPSEPLLLLSPAQPEPGLTSLLSPPGAGSVMGFSLLHIW</sequence>
<keyword evidence="3" id="KW-1185">Reference proteome</keyword>
<reference evidence="2" key="1">
    <citation type="journal article" date="2022" name="bioRxiv">
        <title>Sequencing and chromosome-scale assembly of the giantPleurodeles waltlgenome.</title>
        <authorList>
            <person name="Brown T."/>
            <person name="Elewa A."/>
            <person name="Iarovenko S."/>
            <person name="Subramanian E."/>
            <person name="Araus A.J."/>
            <person name="Petzold A."/>
            <person name="Susuki M."/>
            <person name="Suzuki K.-i.T."/>
            <person name="Hayashi T."/>
            <person name="Toyoda A."/>
            <person name="Oliveira C."/>
            <person name="Osipova E."/>
            <person name="Leigh N.D."/>
            <person name="Simon A."/>
            <person name="Yun M.H."/>
        </authorList>
    </citation>
    <scope>NUCLEOTIDE SEQUENCE</scope>
    <source>
        <strain evidence="2">20211129_DDA</strain>
        <tissue evidence="2">Liver</tissue>
    </source>
</reference>
<comment type="caution">
    <text evidence="2">The sequence shown here is derived from an EMBL/GenBank/DDBJ whole genome shotgun (WGS) entry which is preliminary data.</text>
</comment>
<evidence type="ECO:0000256" key="1">
    <source>
        <dbReference type="SAM" id="MobiDB-lite"/>
    </source>
</evidence>
<name>A0AAV7N109_PLEWA</name>
<accession>A0AAV7N109</accession>